<comment type="caution">
    <text evidence="1">The sequence shown here is derived from an EMBL/GenBank/DDBJ whole genome shotgun (WGS) entry which is preliminary data.</text>
</comment>
<keyword evidence="2" id="KW-1185">Reference proteome</keyword>
<dbReference type="PANTHER" id="PTHR42194:SF1">
    <property type="entry name" value="UPF0276 PROTEIN HI_1600"/>
    <property type="match status" value="1"/>
</dbReference>
<evidence type="ECO:0000313" key="1">
    <source>
        <dbReference type="EMBL" id="MDC0678365.1"/>
    </source>
</evidence>
<proteinExistence type="predicted"/>
<protein>
    <submittedName>
        <fullName evidence="1">DUF692 family protein</fullName>
    </submittedName>
</protein>
<dbReference type="InterPro" id="IPR036237">
    <property type="entry name" value="Xyl_isomerase-like_sf"/>
</dbReference>
<dbReference type="Gene3D" id="3.20.20.150">
    <property type="entry name" value="Divalent-metal-dependent TIM barrel enzymes"/>
    <property type="match status" value="1"/>
</dbReference>
<dbReference type="InterPro" id="IPR007801">
    <property type="entry name" value="MbnB/TglH/ChrH"/>
</dbReference>
<dbReference type="NCBIfam" id="NF003818">
    <property type="entry name" value="PRK05409.1"/>
    <property type="match status" value="1"/>
</dbReference>
<dbReference type="PANTHER" id="PTHR42194">
    <property type="entry name" value="UPF0276 PROTEIN HI_1600"/>
    <property type="match status" value="1"/>
</dbReference>
<dbReference type="EMBL" id="JAQNDK010000001">
    <property type="protein sequence ID" value="MDC0678365.1"/>
    <property type="molecule type" value="Genomic_DNA"/>
</dbReference>
<dbReference type="Pfam" id="PF05114">
    <property type="entry name" value="MbnB_TglH_ChrH"/>
    <property type="match status" value="1"/>
</dbReference>
<dbReference type="Proteomes" id="UP001217485">
    <property type="component" value="Unassembled WGS sequence"/>
</dbReference>
<sequence length="270" mass="31589">MAVHIGMSYHPELHDLLWRARDEGLVDFLEIQPERYIYSHFERGQMKRLLSDFGTSYCFHFACNSLGSADYRLDRNARQRRDIVNRLAPRWCSDHMTSCRIGDFDLEKNLPLLRTDETLQILVENIKLFQEGLAAPFLLENIATMWELKRSTIAHDDFFARAVEMADCGILLDLHNLYADQLNHGLDARAFIDRMPAHRIRQLHLAGGSSHDGYYYDGHDHEVPQVVFELLEHLLTRVTPEAVILEREARFKDLPRVWDDLVRIRGMCQR</sequence>
<dbReference type="SUPFAM" id="SSF51658">
    <property type="entry name" value="Xylose isomerase-like"/>
    <property type="match status" value="1"/>
</dbReference>
<organism evidence="1 2">
    <name type="scientific">Sorangium atrum</name>
    <dbReference type="NCBI Taxonomy" id="2995308"/>
    <lineage>
        <taxon>Bacteria</taxon>
        <taxon>Pseudomonadati</taxon>
        <taxon>Myxococcota</taxon>
        <taxon>Polyangia</taxon>
        <taxon>Polyangiales</taxon>
        <taxon>Polyangiaceae</taxon>
        <taxon>Sorangium</taxon>
    </lineage>
</organism>
<gene>
    <name evidence="1" type="ORF">POL72_11535</name>
</gene>
<reference evidence="1 2" key="1">
    <citation type="submission" date="2023-01" db="EMBL/GenBank/DDBJ databases">
        <title>Minimal conservation of predation-associated metabolite biosynthetic gene clusters underscores biosynthetic potential of Myxococcota including descriptions for ten novel species: Archangium lansinium sp. nov., Myxococcus landrumus sp. nov., Nannocystis bai.</title>
        <authorList>
            <person name="Ahearne A."/>
            <person name="Stevens C."/>
            <person name="Dowd S."/>
        </authorList>
    </citation>
    <scope>NUCLEOTIDE SEQUENCE [LARGE SCALE GENOMIC DNA]</scope>
    <source>
        <strain evidence="1 2">WIWO2</strain>
    </source>
</reference>
<dbReference type="RefSeq" id="WP_272095171.1">
    <property type="nucleotide sequence ID" value="NZ_JAQNDK010000001.1"/>
</dbReference>
<name>A0ABT5BW05_9BACT</name>
<evidence type="ECO:0000313" key="2">
    <source>
        <dbReference type="Proteomes" id="UP001217485"/>
    </source>
</evidence>
<accession>A0ABT5BW05</accession>